<feature type="transmembrane region" description="Helical" evidence="1">
    <location>
        <begin position="7"/>
        <end position="27"/>
    </location>
</feature>
<evidence type="ECO:0000313" key="2">
    <source>
        <dbReference type="EMBL" id="MFD2831534.1"/>
    </source>
</evidence>
<dbReference type="RefSeq" id="WP_377775857.1">
    <property type="nucleotide sequence ID" value="NZ_JBHUOQ010000005.1"/>
</dbReference>
<proteinExistence type="predicted"/>
<evidence type="ECO:0000256" key="1">
    <source>
        <dbReference type="SAM" id="Phobius"/>
    </source>
</evidence>
<reference evidence="3" key="1">
    <citation type="journal article" date="2019" name="Int. J. Syst. Evol. Microbiol.">
        <title>The Global Catalogue of Microorganisms (GCM) 10K type strain sequencing project: providing services to taxonomists for standard genome sequencing and annotation.</title>
        <authorList>
            <consortium name="The Broad Institute Genomics Platform"/>
            <consortium name="The Broad Institute Genome Sequencing Center for Infectious Disease"/>
            <person name="Wu L."/>
            <person name="Ma J."/>
        </authorList>
    </citation>
    <scope>NUCLEOTIDE SEQUENCE [LARGE SCALE GENOMIC DNA]</scope>
    <source>
        <strain evidence="3">KCTC 33575</strain>
    </source>
</reference>
<gene>
    <name evidence="2" type="ORF">ACFSX4_13740</name>
</gene>
<comment type="caution">
    <text evidence="2">The sequence shown here is derived from an EMBL/GenBank/DDBJ whole genome shotgun (WGS) entry which is preliminary data.</text>
</comment>
<evidence type="ECO:0000313" key="3">
    <source>
        <dbReference type="Proteomes" id="UP001597519"/>
    </source>
</evidence>
<organism evidence="2 3">
    <name type="scientific">Corticicoccus populi</name>
    <dbReference type="NCBI Taxonomy" id="1812821"/>
    <lineage>
        <taxon>Bacteria</taxon>
        <taxon>Bacillati</taxon>
        <taxon>Bacillota</taxon>
        <taxon>Bacilli</taxon>
        <taxon>Bacillales</taxon>
        <taxon>Staphylococcaceae</taxon>
        <taxon>Corticicoccus</taxon>
    </lineage>
</organism>
<keyword evidence="3" id="KW-1185">Reference proteome</keyword>
<keyword evidence="1" id="KW-0812">Transmembrane</keyword>
<keyword evidence="1" id="KW-0472">Membrane</keyword>
<dbReference type="Proteomes" id="UP001597519">
    <property type="component" value="Unassembled WGS sequence"/>
</dbReference>
<accession>A0ABW5X1I7</accession>
<feature type="transmembrane region" description="Helical" evidence="1">
    <location>
        <begin position="33"/>
        <end position="52"/>
    </location>
</feature>
<sequence length="62" mass="7178">MKYRIIASLLFLVILSVGVFYVLPNYIGDNQMMNTLLVGFMAILGYIMTRYARNKDIKKNNN</sequence>
<protein>
    <submittedName>
        <fullName evidence="2">Uncharacterized protein</fullName>
    </submittedName>
</protein>
<name>A0ABW5X1I7_9STAP</name>
<keyword evidence="1" id="KW-1133">Transmembrane helix</keyword>
<dbReference type="EMBL" id="JBHUOQ010000005">
    <property type="protein sequence ID" value="MFD2831534.1"/>
    <property type="molecule type" value="Genomic_DNA"/>
</dbReference>